<evidence type="ECO:0000313" key="7">
    <source>
        <dbReference type="EMBL" id="SUJ08996.1"/>
    </source>
</evidence>
<comment type="similarity">
    <text evidence="4">Belongs to the MsrA Met sulfoxide reductase family.</text>
</comment>
<comment type="catalytic activity">
    <reaction evidence="2 4">
        <text>L-methionyl-[protein] + [thioredoxin]-disulfide + H2O = L-methionyl-(S)-S-oxide-[protein] + [thioredoxin]-dithiol</text>
        <dbReference type="Rhea" id="RHEA:14217"/>
        <dbReference type="Rhea" id="RHEA-COMP:10698"/>
        <dbReference type="Rhea" id="RHEA-COMP:10700"/>
        <dbReference type="Rhea" id="RHEA-COMP:12313"/>
        <dbReference type="Rhea" id="RHEA-COMP:12315"/>
        <dbReference type="ChEBI" id="CHEBI:15377"/>
        <dbReference type="ChEBI" id="CHEBI:16044"/>
        <dbReference type="ChEBI" id="CHEBI:29950"/>
        <dbReference type="ChEBI" id="CHEBI:44120"/>
        <dbReference type="ChEBI" id="CHEBI:50058"/>
        <dbReference type="EC" id="1.8.4.11"/>
    </reaction>
</comment>
<comment type="function">
    <text evidence="4">Has an important function as a repair enzyme for proteins that have been inactivated by oxidation. Catalyzes the reversible oxidation-reduction of methionine sulfoxide in proteins to methionine.</text>
</comment>
<gene>
    <name evidence="7" type="primary">msrA2</name>
    <name evidence="4" type="synonym">msrA</name>
    <name evidence="7" type="ORF">NCTC11388_01940</name>
</gene>
<dbReference type="InterPro" id="IPR036509">
    <property type="entry name" value="Met_Sox_Rdtase_MsrA_sf"/>
</dbReference>
<evidence type="ECO:0000256" key="3">
    <source>
        <dbReference type="ARBA" id="ARBA00048782"/>
    </source>
</evidence>
<dbReference type="PANTHER" id="PTHR43774:SF1">
    <property type="entry name" value="PEPTIDE METHIONINE SULFOXIDE REDUCTASE MSRA 2"/>
    <property type="match status" value="1"/>
</dbReference>
<accession>A0A380BXV1</accession>
<feature type="domain" description="Peptide methionine sulphoxide reductase MsrA" evidence="6">
    <location>
        <begin position="49"/>
        <end position="202"/>
    </location>
</feature>
<dbReference type="GO" id="GO:0008113">
    <property type="term" value="F:peptide-methionine (S)-S-oxide reductase activity"/>
    <property type="evidence" value="ECO:0007669"/>
    <property type="project" value="UniProtKB-UniRule"/>
</dbReference>
<protein>
    <recommendedName>
        <fullName evidence="4">Peptide methionine sulfoxide reductase MsrA</fullName>
        <shortName evidence="4">Protein-methionine-S-oxide reductase</shortName>
        <ecNumber evidence="4">1.8.4.11</ecNumber>
    </recommendedName>
    <alternativeName>
        <fullName evidence="4">Peptide-methionine (S)-S-oxide reductase</fullName>
        <shortName evidence="4">Peptide Met(O) reductase</shortName>
    </alternativeName>
</protein>
<dbReference type="SUPFAM" id="SSF55068">
    <property type="entry name" value="Peptide methionine sulfoxide reductase"/>
    <property type="match status" value="1"/>
</dbReference>
<keyword evidence="1 4" id="KW-0560">Oxidoreductase</keyword>
<feature type="chain" id="PRO_5016722667" description="Peptide methionine sulfoxide reductase MsrA" evidence="5">
    <location>
        <begin position="24"/>
        <end position="224"/>
    </location>
</feature>
<dbReference type="HAMAP" id="MF_01401">
    <property type="entry name" value="MsrA"/>
    <property type="match status" value="1"/>
</dbReference>
<reference evidence="7 8" key="1">
    <citation type="submission" date="2018-06" db="EMBL/GenBank/DDBJ databases">
        <authorList>
            <consortium name="Pathogen Informatics"/>
            <person name="Doyle S."/>
        </authorList>
    </citation>
    <scope>NUCLEOTIDE SEQUENCE [LARGE SCALE GENOMIC DNA]</scope>
    <source>
        <strain evidence="7 8">NCTC11388</strain>
    </source>
</reference>
<dbReference type="GO" id="GO:0033744">
    <property type="term" value="F:L-methionine:thioredoxin-disulfide S-oxidoreductase activity"/>
    <property type="evidence" value="ECO:0007669"/>
    <property type="project" value="RHEA"/>
</dbReference>
<evidence type="ECO:0000256" key="1">
    <source>
        <dbReference type="ARBA" id="ARBA00023002"/>
    </source>
</evidence>
<evidence type="ECO:0000313" key="8">
    <source>
        <dbReference type="Proteomes" id="UP000254893"/>
    </source>
</evidence>
<organism evidence="7 8">
    <name type="scientific">Sphingobacterium spiritivorum</name>
    <name type="common">Flavobacterium spiritivorum</name>
    <dbReference type="NCBI Taxonomy" id="258"/>
    <lineage>
        <taxon>Bacteria</taxon>
        <taxon>Pseudomonadati</taxon>
        <taxon>Bacteroidota</taxon>
        <taxon>Sphingobacteriia</taxon>
        <taxon>Sphingobacteriales</taxon>
        <taxon>Sphingobacteriaceae</taxon>
        <taxon>Sphingobacterium</taxon>
    </lineage>
</organism>
<proteinExistence type="inferred from homology"/>
<dbReference type="InterPro" id="IPR002569">
    <property type="entry name" value="Met_Sox_Rdtase_MsrA_dom"/>
</dbReference>
<dbReference type="EC" id="1.8.4.11" evidence="4"/>
<evidence type="ECO:0000259" key="6">
    <source>
        <dbReference type="Pfam" id="PF01625"/>
    </source>
</evidence>
<evidence type="ECO:0000256" key="2">
    <source>
        <dbReference type="ARBA" id="ARBA00047806"/>
    </source>
</evidence>
<keyword evidence="5" id="KW-0732">Signal</keyword>
<name>A0A380BXV1_SPHSI</name>
<evidence type="ECO:0000256" key="4">
    <source>
        <dbReference type="HAMAP-Rule" id="MF_01401"/>
    </source>
</evidence>
<dbReference type="EMBL" id="UGYW01000002">
    <property type="protein sequence ID" value="SUJ08996.1"/>
    <property type="molecule type" value="Genomic_DNA"/>
</dbReference>
<dbReference type="Pfam" id="PF01625">
    <property type="entry name" value="PMSR"/>
    <property type="match status" value="1"/>
</dbReference>
<feature type="active site" evidence="4">
    <location>
        <position position="56"/>
    </location>
</feature>
<sequence>MAMKIKCVSKYILLIVLSATLFAGCHSPKAEKISFEHLPSQPRNSEHDTATFAAGCFWCIEAQFKELKGVEQVLSGYSGGHVKDPTYTQVSLGGTGHAEVIQVVYNPHIVSYDQLLQGFFLAHDPTQLNRQGNDVGEQYRSAIFVHDKIQLDKVRYYIRKMTDEKLYDKPIVTQVEPFTVFYKAEDYHQNYYANNPDEAYCQYVIKPKLEKFKHIFSTNLKHTP</sequence>
<feature type="signal peptide" evidence="5">
    <location>
        <begin position="1"/>
        <end position="23"/>
    </location>
</feature>
<dbReference type="Proteomes" id="UP000254893">
    <property type="component" value="Unassembled WGS sequence"/>
</dbReference>
<evidence type="ECO:0000256" key="5">
    <source>
        <dbReference type="SAM" id="SignalP"/>
    </source>
</evidence>
<comment type="catalytic activity">
    <reaction evidence="3 4">
        <text>[thioredoxin]-disulfide + L-methionine + H2O = L-methionine (S)-S-oxide + [thioredoxin]-dithiol</text>
        <dbReference type="Rhea" id="RHEA:19993"/>
        <dbReference type="Rhea" id="RHEA-COMP:10698"/>
        <dbReference type="Rhea" id="RHEA-COMP:10700"/>
        <dbReference type="ChEBI" id="CHEBI:15377"/>
        <dbReference type="ChEBI" id="CHEBI:29950"/>
        <dbReference type="ChEBI" id="CHEBI:50058"/>
        <dbReference type="ChEBI" id="CHEBI:57844"/>
        <dbReference type="ChEBI" id="CHEBI:58772"/>
        <dbReference type="EC" id="1.8.4.11"/>
    </reaction>
</comment>
<dbReference type="PANTHER" id="PTHR43774">
    <property type="entry name" value="PEPTIDE METHIONINE SULFOXIDE REDUCTASE"/>
    <property type="match status" value="1"/>
</dbReference>
<dbReference type="PROSITE" id="PS51257">
    <property type="entry name" value="PROKAR_LIPOPROTEIN"/>
    <property type="match status" value="1"/>
</dbReference>
<dbReference type="NCBIfam" id="TIGR00401">
    <property type="entry name" value="msrA"/>
    <property type="match status" value="1"/>
</dbReference>
<dbReference type="Gene3D" id="3.30.1060.10">
    <property type="entry name" value="Peptide methionine sulphoxide reductase MsrA"/>
    <property type="match status" value="1"/>
</dbReference>
<dbReference type="AlphaFoldDB" id="A0A380BXV1"/>